<gene>
    <name evidence="1" type="ORF">J2S67_001183</name>
</gene>
<evidence type="ECO:0000313" key="2">
    <source>
        <dbReference type="Proteomes" id="UP001180715"/>
    </source>
</evidence>
<dbReference type="Proteomes" id="UP001180715">
    <property type="component" value="Unassembled WGS sequence"/>
</dbReference>
<proteinExistence type="predicted"/>
<name>A0ABU1YZY4_9MICC</name>
<sequence>MVSKEMSSRINSRAISSLVKAQLAAWVHDAEASLI</sequence>
<evidence type="ECO:0000313" key="1">
    <source>
        <dbReference type="EMBL" id="MDR7293915.1"/>
    </source>
</evidence>
<dbReference type="EMBL" id="JAVDXX010000001">
    <property type="protein sequence ID" value="MDR7293915.1"/>
    <property type="molecule type" value="Genomic_DNA"/>
</dbReference>
<comment type="caution">
    <text evidence="1">The sequence shown here is derived from an EMBL/GenBank/DDBJ whole genome shotgun (WGS) entry which is preliminary data.</text>
</comment>
<keyword evidence="2" id="KW-1185">Reference proteome</keyword>
<reference evidence="1" key="1">
    <citation type="submission" date="2023-07" db="EMBL/GenBank/DDBJ databases">
        <title>Sequencing the genomes of 1000 actinobacteria strains.</title>
        <authorList>
            <person name="Klenk H.-P."/>
        </authorList>
    </citation>
    <scope>NUCLEOTIDE SEQUENCE</scope>
    <source>
        <strain evidence="1">DSM 13068</strain>
    </source>
</reference>
<protein>
    <submittedName>
        <fullName evidence="1">Uncharacterized protein</fullName>
    </submittedName>
</protein>
<organism evidence="1 2">
    <name type="scientific">Pseudoglutamicibacter albus</name>
    <dbReference type="NCBI Taxonomy" id="98671"/>
    <lineage>
        <taxon>Bacteria</taxon>
        <taxon>Bacillati</taxon>
        <taxon>Actinomycetota</taxon>
        <taxon>Actinomycetes</taxon>
        <taxon>Micrococcales</taxon>
        <taxon>Micrococcaceae</taxon>
        <taxon>Pseudoglutamicibacter</taxon>
    </lineage>
</organism>
<accession>A0ABU1YZY4</accession>